<feature type="compositionally biased region" description="Basic and acidic residues" evidence="10">
    <location>
        <begin position="601"/>
        <end position="610"/>
    </location>
</feature>
<evidence type="ECO:0000256" key="5">
    <source>
        <dbReference type="ARBA" id="ARBA00022801"/>
    </source>
</evidence>
<feature type="compositionally biased region" description="Low complexity" evidence="10">
    <location>
        <begin position="569"/>
        <end position="584"/>
    </location>
</feature>
<dbReference type="GO" id="GO:0005634">
    <property type="term" value="C:nucleus"/>
    <property type="evidence" value="ECO:0007669"/>
    <property type="project" value="TreeGrafter"/>
</dbReference>
<dbReference type="OrthoDB" id="289038at2759"/>
<keyword evidence="13" id="KW-1185">Reference proteome</keyword>
<feature type="compositionally biased region" description="Polar residues" evidence="10">
    <location>
        <begin position="391"/>
        <end position="400"/>
    </location>
</feature>
<feature type="compositionally biased region" description="Polar residues" evidence="10">
    <location>
        <begin position="179"/>
        <end position="190"/>
    </location>
</feature>
<feature type="compositionally biased region" description="Acidic residues" evidence="10">
    <location>
        <begin position="997"/>
        <end position="1008"/>
    </location>
</feature>
<dbReference type="EC" id="3.4.19.12" evidence="2"/>
<organism evidence="12">
    <name type="scientific">Amphimedon queenslandica</name>
    <name type="common">Sponge</name>
    <dbReference type="NCBI Taxonomy" id="400682"/>
    <lineage>
        <taxon>Eukaryota</taxon>
        <taxon>Metazoa</taxon>
        <taxon>Porifera</taxon>
        <taxon>Demospongiae</taxon>
        <taxon>Heteroscleromorpha</taxon>
        <taxon>Haplosclerida</taxon>
        <taxon>Niphatidae</taxon>
        <taxon>Amphimedon</taxon>
    </lineage>
</organism>
<gene>
    <name evidence="12" type="primary">100639726</name>
</gene>
<feature type="region of interest" description="Disordered" evidence="10">
    <location>
        <begin position="969"/>
        <end position="1151"/>
    </location>
</feature>
<dbReference type="InterPro" id="IPR001394">
    <property type="entry name" value="Peptidase_C19_UCH"/>
</dbReference>
<reference evidence="12" key="2">
    <citation type="submission" date="2017-05" db="UniProtKB">
        <authorList>
            <consortium name="EnsemblMetazoa"/>
        </authorList>
    </citation>
    <scope>IDENTIFICATION</scope>
</reference>
<dbReference type="PROSITE" id="PS50235">
    <property type="entry name" value="USP_3"/>
    <property type="match status" value="1"/>
</dbReference>
<dbReference type="InterPro" id="IPR045578">
    <property type="entry name" value="USP47_C"/>
</dbReference>
<comment type="catalytic activity">
    <reaction evidence="1">
        <text>Thiol-dependent hydrolysis of ester, thioester, amide, peptide and isopeptide bonds formed by the C-terminal Gly of ubiquitin (a 76-residue protein attached to proteins as an intracellular targeting signal).</text>
        <dbReference type="EC" id="3.4.19.12"/>
    </reaction>
</comment>
<feature type="compositionally biased region" description="Low complexity" evidence="10">
    <location>
        <begin position="1447"/>
        <end position="1464"/>
    </location>
</feature>
<dbReference type="PROSITE" id="PS00973">
    <property type="entry name" value="USP_2"/>
    <property type="match status" value="1"/>
</dbReference>
<reference evidence="13" key="1">
    <citation type="journal article" date="2010" name="Nature">
        <title>The Amphimedon queenslandica genome and the evolution of animal complexity.</title>
        <authorList>
            <person name="Srivastava M."/>
            <person name="Simakov O."/>
            <person name="Chapman J."/>
            <person name="Fahey B."/>
            <person name="Gauthier M.E."/>
            <person name="Mitros T."/>
            <person name="Richards G.S."/>
            <person name="Conaco C."/>
            <person name="Dacre M."/>
            <person name="Hellsten U."/>
            <person name="Larroux C."/>
            <person name="Putnam N.H."/>
            <person name="Stanke M."/>
            <person name="Adamska M."/>
            <person name="Darling A."/>
            <person name="Degnan S.M."/>
            <person name="Oakley T.H."/>
            <person name="Plachetzki D.C."/>
            <person name="Zhai Y."/>
            <person name="Adamski M."/>
            <person name="Calcino A."/>
            <person name="Cummins S.F."/>
            <person name="Goodstein D.M."/>
            <person name="Harris C."/>
            <person name="Jackson D.J."/>
            <person name="Leys S.P."/>
            <person name="Shu S."/>
            <person name="Woodcroft B.J."/>
            <person name="Vervoort M."/>
            <person name="Kosik K.S."/>
            <person name="Manning G."/>
            <person name="Degnan B.M."/>
            <person name="Rokhsar D.S."/>
        </authorList>
    </citation>
    <scope>NUCLEOTIDE SEQUENCE [LARGE SCALE GENOMIC DNA]</scope>
</reference>
<evidence type="ECO:0000256" key="6">
    <source>
        <dbReference type="ARBA" id="ARBA00022807"/>
    </source>
</evidence>
<evidence type="ECO:0000256" key="10">
    <source>
        <dbReference type="SAM" id="MobiDB-lite"/>
    </source>
</evidence>
<feature type="compositionally biased region" description="Pro residues" evidence="10">
    <location>
        <begin position="976"/>
        <end position="992"/>
    </location>
</feature>
<proteinExistence type="predicted"/>
<dbReference type="InterPro" id="IPR018200">
    <property type="entry name" value="USP_CS"/>
</dbReference>
<feature type="region of interest" description="Disordered" evidence="10">
    <location>
        <begin position="563"/>
        <end position="614"/>
    </location>
</feature>
<keyword evidence="5" id="KW-0378">Hydrolase</keyword>
<feature type="compositionally biased region" description="Low complexity" evidence="10">
    <location>
        <begin position="1"/>
        <end position="12"/>
    </location>
</feature>
<evidence type="ECO:0000256" key="3">
    <source>
        <dbReference type="ARBA" id="ARBA00022670"/>
    </source>
</evidence>
<dbReference type="KEGG" id="aqu:100639726"/>
<dbReference type="Pfam" id="PF00443">
    <property type="entry name" value="UCH"/>
    <property type="match status" value="1"/>
</dbReference>
<dbReference type="STRING" id="400682.A0A1X7V9G1"/>
<evidence type="ECO:0000256" key="7">
    <source>
        <dbReference type="ARBA" id="ARBA00026136"/>
    </source>
</evidence>
<evidence type="ECO:0000256" key="8">
    <source>
        <dbReference type="ARBA" id="ARBA00029910"/>
    </source>
</evidence>
<dbReference type="InterPro" id="IPR038765">
    <property type="entry name" value="Papain-like_cys_pep_sf"/>
</dbReference>
<dbReference type="PANTHER" id="PTHR24006">
    <property type="entry name" value="UBIQUITIN CARBOXYL-TERMINAL HYDROLASE"/>
    <property type="match status" value="1"/>
</dbReference>
<dbReference type="CDD" id="cd02659">
    <property type="entry name" value="peptidase_C19C"/>
    <property type="match status" value="1"/>
</dbReference>
<keyword evidence="3" id="KW-0645">Protease</keyword>
<dbReference type="EnsemblMetazoa" id="XM_019994457.1">
    <property type="protein sequence ID" value="XP_019850016.1"/>
    <property type="gene ID" value="LOC100639726"/>
</dbReference>
<dbReference type="GO" id="GO:0004843">
    <property type="term" value="F:cysteine-type deubiquitinase activity"/>
    <property type="evidence" value="ECO:0007669"/>
    <property type="project" value="UniProtKB-EC"/>
</dbReference>
<dbReference type="InterPro" id="IPR028889">
    <property type="entry name" value="USP"/>
</dbReference>
<keyword evidence="6" id="KW-0788">Thiol protease</keyword>
<dbReference type="GO" id="GO:0005829">
    <property type="term" value="C:cytosol"/>
    <property type="evidence" value="ECO:0007669"/>
    <property type="project" value="TreeGrafter"/>
</dbReference>
<evidence type="ECO:0000256" key="9">
    <source>
        <dbReference type="ARBA" id="ARBA00032453"/>
    </source>
</evidence>
<evidence type="ECO:0000259" key="11">
    <source>
        <dbReference type="PROSITE" id="PS50235"/>
    </source>
</evidence>
<dbReference type="InterPro" id="IPR050164">
    <property type="entry name" value="Peptidase_C19"/>
</dbReference>
<feature type="region of interest" description="Disordered" evidence="10">
    <location>
        <begin position="1"/>
        <end position="25"/>
    </location>
</feature>
<name>A0A1X7V9G1_AMPQE</name>
<evidence type="ECO:0000256" key="4">
    <source>
        <dbReference type="ARBA" id="ARBA00022786"/>
    </source>
</evidence>
<accession>A0A1X7V9G1</accession>
<feature type="compositionally biased region" description="Basic and acidic residues" evidence="10">
    <location>
        <begin position="1100"/>
        <end position="1117"/>
    </location>
</feature>
<feature type="compositionally biased region" description="Basic and acidic residues" evidence="10">
    <location>
        <begin position="1142"/>
        <end position="1151"/>
    </location>
</feature>
<feature type="domain" description="USP" evidence="11">
    <location>
        <begin position="241"/>
        <end position="703"/>
    </location>
</feature>
<dbReference type="Gene3D" id="3.90.70.10">
    <property type="entry name" value="Cysteine proteinases"/>
    <property type="match status" value="1"/>
</dbReference>
<dbReference type="GO" id="GO:0006508">
    <property type="term" value="P:proteolysis"/>
    <property type="evidence" value="ECO:0007669"/>
    <property type="project" value="UniProtKB-KW"/>
</dbReference>
<feature type="region of interest" description="Disordered" evidence="10">
    <location>
        <begin position="167"/>
        <end position="197"/>
    </location>
</feature>
<feature type="region of interest" description="Disordered" evidence="10">
    <location>
        <begin position="349"/>
        <end position="408"/>
    </location>
</feature>
<evidence type="ECO:0000256" key="2">
    <source>
        <dbReference type="ARBA" id="ARBA00012759"/>
    </source>
</evidence>
<evidence type="ECO:0000313" key="12">
    <source>
        <dbReference type="EnsemblMetazoa" id="Aqu2.1.36636_001"/>
    </source>
</evidence>
<dbReference type="Proteomes" id="UP000007879">
    <property type="component" value="Unassembled WGS sequence"/>
</dbReference>
<dbReference type="SUPFAM" id="SSF54001">
    <property type="entry name" value="Cysteine proteinases"/>
    <property type="match status" value="1"/>
</dbReference>
<dbReference type="PANTHER" id="PTHR24006:SF702">
    <property type="entry name" value="UBIQUITIN CARBOXYL-TERMINAL HYDROLASE 47"/>
    <property type="match status" value="1"/>
</dbReference>
<dbReference type="FunCoup" id="A0A1X7V9G1">
    <property type="interactions" value="567"/>
</dbReference>
<dbReference type="EnsemblMetazoa" id="XM_019994456.1">
    <property type="protein sequence ID" value="XP_019850015.1"/>
    <property type="gene ID" value="LOC100639726"/>
</dbReference>
<feature type="compositionally biased region" description="Basic and acidic residues" evidence="10">
    <location>
        <begin position="349"/>
        <end position="360"/>
    </location>
</feature>
<feature type="compositionally biased region" description="Basic and acidic residues" evidence="10">
    <location>
        <begin position="366"/>
        <end position="378"/>
    </location>
</feature>
<sequence length="1487" mass="167290">MATDSVDVVVSGEGEGGAAPAPPVTDEVFADSEPSLSGPLDTTEKSVELSTFSTSYRSNVSTATEGGVSFVVTDETNPTWQSSRFNFVLPLSTSIDSLHITVADHASYVNDSFLLIWRRQSEEGEEEIPLDHCSTATLLEMGMAEEPKKTYLLIRVKDDMQPTRVGNENITSEAEREASTGQVSTQITGASSSSSGWSSYTNPIYNSNTYGSGGNTSNYSSSSGYGSYSYSYNAKSETGFVGLVNQAMTCYLNSLLQTLYMTPEFRNALYQWRFESKAESEDQAVVEATKCIPYQLQRLFLQLQTAKKRAVETTDVTKSFGWDSSEAWQQHDVQELCRVMFDALEKRFKKDQTQQDKPTDKPAANEGEKEGEGEGGKEGEEEQGGEGSENIDGSSSSQAEGETPKARDVRVDLINDLYQGKCKDYVKCKECGYESAREDIFLDIPLVIKPFGRSETYGSVEEAMKAFVEPETLEGDNQYHCTKCNTKRDALKGLKFKQFPYLLTLQLKRFDFDYTTMHRIKLNDRMTFPKVLDLNDFIDEDDRPSVPNDVPEKYKTFVVERFDRPHDQPPSYSSITSSTLPSYSQATGGSNKADEPDETDVAEKGDRPKPPDVASMLSHGPYVYELFSIMIHSGSAIGGHYYAYIKSFKDKRWYCFNDQSVTRITQEEIEQTFGGSDRSSSRGYYSSMYSYSANAYMLMYRRIDTNENADFLQDDQFPDHLKKQIEDDKEREANEKKKQEMEKQMCKFKLFCVHPVTGKMIESRFEIHQDTKLPQALAEAYKTMKLAPHIPIERCRLVKYDDYSETMDQSFDLDEFQDQTFGQLVGGARNYYSFEMFLETRKENEAFKKYNKGGMKLKIAVIDLSTGDVAPAEPIRAEQGWTVGELKQYIGEIFNLDPSCMRLVLEVYNDGRHLPNDASSLKGEGLYRKHTLFAASDSEDYERQYKESVMYRHVEAHVNSILLNITIPPLQESPPALQPEAPPNRPSTPPPSNQAGGEDDNRAEDEVPELVSSREGAGKKRHFSDDGVNGDREDQTGEKKRERNDDGTTENNEGVDSGDAGNNVGETNNDVGGATNDVGGATNGMGGASKDDVGPEEIMNDQKSKDNKEKEEEEGKSKPSSSVEGRKGGGGGGVLKVVSLSKNEEEKGKKRDIQIRVDRRTTLAQLKEKLVPLINVPPTGFKVYRVYNNQQEYEMERLTDSLMAIPSESRFVVRLGRALQVGECRIKVFLLHINNTEFFNLMMESIVAKNTPVREFKKQIIEEAKVQGIDCVLELDKMRLRKKTWRSPGTVYLDHQLIDKDIHVYAGSEMYVEPLKEPEKMKLPTQMQVYVRRWRPSEYSVDPTEEVILDTASPLDLKKKLSELSEVPVDAISVAKGVGSFPAEISCLDIENELEWNPAIQSISQTPFSLYDDGGVIYYKDNREKMKEITAEERAEIEKTENKRVNSVGVYGTGSSSSSGHSSYSYYRKERALKIYTDDDTPRDKED</sequence>
<dbReference type="Pfam" id="PF25985">
    <property type="entry name" value="Ubiquitin_USP47_N"/>
    <property type="match status" value="1"/>
</dbReference>
<dbReference type="PROSITE" id="PS00972">
    <property type="entry name" value="USP_1"/>
    <property type="match status" value="1"/>
</dbReference>
<protein>
    <recommendedName>
        <fullName evidence="7">Ubiquitin carboxyl-terminal hydrolase 47</fullName>
        <ecNumber evidence="2">3.4.19.12</ecNumber>
    </recommendedName>
    <alternativeName>
        <fullName evidence="8">Ubiquitin thioesterase 47</fullName>
    </alternativeName>
    <alternativeName>
        <fullName evidence="9">Ubiquitin-specific-processing protease 47</fullName>
    </alternativeName>
</protein>
<dbReference type="EnsemblMetazoa" id="Aqu2.1.36636_001">
    <property type="protein sequence ID" value="Aqu2.1.36636_001"/>
    <property type="gene ID" value="Aqu2.1.36636"/>
</dbReference>
<dbReference type="GO" id="GO:0016579">
    <property type="term" value="P:protein deubiquitination"/>
    <property type="evidence" value="ECO:0007669"/>
    <property type="project" value="InterPro"/>
</dbReference>
<feature type="compositionally biased region" description="Basic and acidic residues" evidence="10">
    <location>
        <begin position="1023"/>
        <end position="1046"/>
    </location>
</feature>
<feature type="region of interest" description="Disordered" evidence="10">
    <location>
        <begin position="1440"/>
        <end position="1464"/>
    </location>
</feature>
<keyword evidence="4" id="KW-0833">Ubl conjugation pathway</keyword>
<dbReference type="Pfam" id="PF19718">
    <property type="entry name" value="USP47_C"/>
    <property type="match status" value="1"/>
</dbReference>
<dbReference type="InParanoid" id="A0A1X7V9G1"/>
<evidence type="ECO:0000313" key="13">
    <source>
        <dbReference type="Proteomes" id="UP000007879"/>
    </source>
</evidence>
<dbReference type="eggNOG" id="KOG4598">
    <property type="taxonomic scope" value="Eukaryota"/>
</dbReference>
<evidence type="ECO:0000256" key="1">
    <source>
        <dbReference type="ARBA" id="ARBA00000707"/>
    </source>
</evidence>